<keyword evidence="1" id="KW-0732">Signal</keyword>
<sequence>MKKRLIICLSVALATTMTSPAALAYDEARAVDDCVQKIRYSDSRYSRAHETRVERTAHHSYKVSGLIRSGDDRDHRFTCRIDNRDVVSWRVDHHNASSVDDDSTPAPLVGAGVLALIAIAAIAGSQNDAERDQQRSSYARGESSPFNDIRYLTRECAREVRFQLERDHGQVRELELTYPLLRDQTLTGDGRVSFERGGHRELSFSCDFDHRGHIDDGYYSYRGR</sequence>
<gene>
    <name evidence="2" type="ORF">IPJ27_21800</name>
</gene>
<dbReference type="AlphaFoldDB" id="A0A935UJ14"/>
<dbReference type="EMBL" id="JADJMH010000034">
    <property type="protein sequence ID" value="MBK7677168.1"/>
    <property type="molecule type" value="Genomic_DNA"/>
</dbReference>
<feature type="signal peptide" evidence="1">
    <location>
        <begin position="1"/>
        <end position="24"/>
    </location>
</feature>
<protein>
    <submittedName>
        <fullName evidence="2">Uncharacterized protein</fullName>
    </submittedName>
</protein>
<proteinExistence type="predicted"/>
<accession>A0A935UJ14</accession>
<organism evidence="2 3">
    <name type="scientific">Candidatus Accumulibacter proximus</name>
    <dbReference type="NCBI Taxonomy" id="2954385"/>
    <lineage>
        <taxon>Bacteria</taxon>
        <taxon>Pseudomonadati</taxon>
        <taxon>Pseudomonadota</taxon>
        <taxon>Betaproteobacteria</taxon>
        <taxon>Candidatus Accumulibacter</taxon>
    </lineage>
</organism>
<evidence type="ECO:0000313" key="3">
    <source>
        <dbReference type="Proteomes" id="UP000697998"/>
    </source>
</evidence>
<comment type="caution">
    <text evidence="2">The sequence shown here is derived from an EMBL/GenBank/DDBJ whole genome shotgun (WGS) entry which is preliminary data.</text>
</comment>
<name>A0A935UJ14_9PROT</name>
<evidence type="ECO:0000256" key="1">
    <source>
        <dbReference type="SAM" id="SignalP"/>
    </source>
</evidence>
<dbReference type="Proteomes" id="UP000697998">
    <property type="component" value="Unassembled WGS sequence"/>
</dbReference>
<feature type="chain" id="PRO_5037105397" evidence="1">
    <location>
        <begin position="25"/>
        <end position="224"/>
    </location>
</feature>
<evidence type="ECO:0000313" key="2">
    <source>
        <dbReference type="EMBL" id="MBK7677168.1"/>
    </source>
</evidence>
<reference evidence="2 3" key="1">
    <citation type="submission" date="2020-10" db="EMBL/GenBank/DDBJ databases">
        <title>Connecting structure to function with the recovery of over 1000 high-quality activated sludge metagenome-assembled genomes encoding full-length rRNA genes using long-read sequencing.</title>
        <authorList>
            <person name="Singleton C.M."/>
            <person name="Petriglieri F."/>
            <person name="Kristensen J.M."/>
            <person name="Kirkegaard R.H."/>
            <person name="Michaelsen T.Y."/>
            <person name="Andersen M.H."/>
            <person name="Karst S.M."/>
            <person name="Dueholm M.S."/>
            <person name="Nielsen P.H."/>
            <person name="Albertsen M."/>
        </authorList>
    </citation>
    <scope>NUCLEOTIDE SEQUENCE [LARGE SCALE GENOMIC DNA]</scope>
    <source>
        <strain evidence="2">EsbW_18-Q3-R4-48_BATAC.285</strain>
    </source>
</reference>